<protein>
    <submittedName>
        <fullName evidence="1">Uncharacterized protein</fullName>
    </submittedName>
</protein>
<proteinExistence type="predicted"/>
<sequence length="115" mass="13293">MADKKVTDDMLVSALIGKYLKQRLTSQTIVSDELMWQVKLDDLNVIIKNQLATDMATAIIESKDQVEWVIGEQSPEYLGKKWRLRTYLFPEKELTKLIRDAFEMGKLASVEKNDE</sequence>
<organism evidence="1">
    <name type="scientific">uncultured Caudovirales phage</name>
    <dbReference type="NCBI Taxonomy" id="2100421"/>
    <lineage>
        <taxon>Viruses</taxon>
        <taxon>Duplodnaviria</taxon>
        <taxon>Heunggongvirae</taxon>
        <taxon>Uroviricota</taxon>
        <taxon>Caudoviricetes</taxon>
        <taxon>Peduoviridae</taxon>
        <taxon>Maltschvirus</taxon>
        <taxon>Maltschvirus maltsch</taxon>
    </lineage>
</organism>
<evidence type="ECO:0000313" key="1">
    <source>
        <dbReference type="EMBL" id="CAB4133204.1"/>
    </source>
</evidence>
<dbReference type="EMBL" id="LR796270">
    <property type="protein sequence ID" value="CAB4133204.1"/>
    <property type="molecule type" value="Genomic_DNA"/>
</dbReference>
<gene>
    <name evidence="1" type="ORF">UFOVP250_65</name>
</gene>
<reference evidence="1" key="1">
    <citation type="submission" date="2020-04" db="EMBL/GenBank/DDBJ databases">
        <authorList>
            <person name="Chiriac C."/>
            <person name="Salcher M."/>
            <person name="Ghai R."/>
            <person name="Kavagutti S V."/>
        </authorList>
    </citation>
    <scope>NUCLEOTIDE SEQUENCE</scope>
</reference>
<name>A0A6J5LF68_9CAUD</name>
<accession>A0A6J5LF68</accession>